<evidence type="ECO:0000256" key="6">
    <source>
        <dbReference type="PIRSR" id="PIRSR001399-3"/>
    </source>
</evidence>
<dbReference type="Proteomes" id="UP000245942">
    <property type="component" value="Unassembled WGS sequence"/>
</dbReference>
<evidence type="ECO:0000313" key="8">
    <source>
        <dbReference type="Proteomes" id="UP000245942"/>
    </source>
</evidence>
<dbReference type="Gene3D" id="3.40.50.9100">
    <property type="entry name" value="Dehydroquinase, class II"/>
    <property type="match status" value="1"/>
</dbReference>
<comment type="pathway">
    <text evidence="3">Aromatic compound metabolism; 3,4-dihydroxybenzoate biosynthesis; 3,4-dihydroxybenzoate from 3-dehydroquinate: step 1/2.</text>
</comment>
<feature type="active site" description="Proton acceptor" evidence="3 4">
    <location>
        <position position="30"/>
    </location>
</feature>
<comment type="subunit">
    <text evidence="3">Homododecamer. Adopts a ring-like structure, composed of an arrangement of two hexameric rings stacked on top of one another.</text>
</comment>
<dbReference type="InterPro" id="IPR001874">
    <property type="entry name" value="DHquinase_II"/>
</dbReference>
<dbReference type="NCBIfam" id="NF003807">
    <property type="entry name" value="PRK05395.1-4"/>
    <property type="match status" value="1"/>
</dbReference>
<feature type="binding site" evidence="3 5">
    <location>
        <begin position="119"/>
        <end position="120"/>
    </location>
    <ligand>
        <name>substrate</name>
    </ligand>
</feature>
<keyword evidence="1 3" id="KW-0672">Quinate metabolism</keyword>
<sequence>MASTRVGAGSILLLNGPNLNMLGTREPERYGSTTLDDVETQCAALVSSHPATSGSSTSSSPVFSAYQSNHEGDLIDRIHEAKQEGVEAIIINAGAYTHTSVAVRDALLSVDIPFFEVHVTNVHAREPFRHHSYLSDKAAGIIVGLGVHGYYAAINYCLTALTVKVATT</sequence>
<keyword evidence="8" id="KW-1185">Reference proteome</keyword>
<comment type="catalytic activity">
    <reaction evidence="3">
        <text>3-dehydroquinate = 3-dehydroshikimate + H2O</text>
        <dbReference type="Rhea" id="RHEA:21096"/>
        <dbReference type="ChEBI" id="CHEBI:15377"/>
        <dbReference type="ChEBI" id="CHEBI:16630"/>
        <dbReference type="ChEBI" id="CHEBI:32364"/>
        <dbReference type="EC" id="4.2.1.10"/>
    </reaction>
</comment>
<dbReference type="HAMAP" id="MF_00169">
    <property type="entry name" value="AroQ"/>
    <property type="match status" value="1"/>
</dbReference>
<organism evidence="7 8">
    <name type="scientific">Pseudomicrostroma glucosiphilum</name>
    <dbReference type="NCBI Taxonomy" id="1684307"/>
    <lineage>
        <taxon>Eukaryota</taxon>
        <taxon>Fungi</taxon>
        <taxon>Dikarya</taxon>
        <taxon>Basidiomycota</taxon>
        <taxon>Ustilaginomycotina</taxon>
        <taxon>Exobasidiomycetes</taxon>
        <taxon>Microstromatales</taxon>
        <taxon>Microstromatales incertae sedis</taxon>
        <taxon>Pseudomicrostroma</taxon>
    </lineage>
</organism>
<proteinExistence type="inferred from homology"/>
<dbReference type="CDD" id="cd00466">
    <property type="entry name" value="DHQase_II"/>
    <property type="match status" value="1"/>
</dbReference>
<evidence type="ECO:0000256" key="4">
    <source>
        <dbReference type="PIRSR" id="PIRSR001399-1"/>
    </source>
</evidence>
<dbReference type="NCBIfam" id="TIGR01088">
    <property type="entry name" value="aroQ"/>
    <property type="match status" value="1"/>
</dbReference>
<dbReference type="GO" id="GO:0046279">
    <property type="term" value="P:3,4-dihydroxybenzoate biosynthetic process"/>
    <property type="evidence" value="ECO:0007669"/>
    <property type="project" value="UniProtKB-UniRule"/>
</dbReference>
<evidence type="ECO:0000256" key="2">
    <source>
        <dbReference type="ARBA" id="ARBA00023239"/>
    </source>
</evidence>
<comment type="function">
    <text evidence="3">Is involved in the catabolism of quinate. Allows the utilization of quinate as carbon source via the beta-ketoadipate pathway.</text>
</comment>
<dbReference type="InterPro" id="IPR018509">
    <property type="entry name" value="DHquinase_II_CS"/>
</dbReference>
<dbReference type="InterPro" id="IPR036441">
    <property type="entry name" value="DHquinase_II_sf"/>
</dbReference>
<feature type="binding site" evidence="3 5">
    <location>
        <position position="105"/>
    </location>
    <ligand>
        <name>substrate</name>
    </ligand>
</feature>
<accession>A0A316U6L3</accession>
<dbReference type="Pfam" id="PF01220">
    <property type="entry name" value="DHquinase_II"/>
    <property type="match status" value="1"/>
</dbReference>
<dbReference type="STRING" id="1684307.A0A316U6L3"/>
<evidence type="ECO:0000256" key="5">
    <source>
        <dbReference type="PIRSR" id="PIRSR001399-2"/>
    </source>
</evidence>
<dbReference type="PANTHER" id="PTHR21272">
    <property type="entry name" value="CATABOLIC 3-DEHYDROQUINASE"/>
    <property type="match status" value="1"/>
</dbReference>
<dbReference type="EC" id="4.2.1.10" evidence="3"/>
<dbReference type="PANTHER" id="PTHR21272:SF3">
    <property type="entry name" value="CATABOLIC 3-DEHYDROQUINASE"/>
    <property type="match status" value="1"/>
</dbReference>
<dbReference type="GeneID" id="37016730"/>
<dbReference type="EMBL" id="KZ819328">
    <property type="protein sequence ID" value="PWN20464.1"/>
    <property type="molecule type" value="Genomic_DNA"/>
</dbReference>
<dbReference type="GO" id="GO:0003855">
    <property type="term" value="F:3-dehydroquinate dehydratase activity"/>
    <property type="evidence" value="ECO:0007669"/>
    <property type="project" value="UniProtKB-UniRule"/>
</dbReference>
<dbReference type="SUPFAM" id="SSF52304">
    <property type="entry name" value="Type II 3-dehydroquinate dehydratase"/>
    <property type="match status" value="1"/>
</dbReference>
<dbReference type="NCBIfam" id="NF003806">
    <property type="entry name" value="PRK05395.1-3"/>
    <property type="match status" value="1"/>
</dbReference>
<evidence type="ECO:0000256" key="1">
    <source>
        <dbReference type="ARBA" id="ARBA00022911"/>
    </source>
</evidence>
<dbReference type="PROSITE" id="PS01029">
    <property type="entry name" value="DEHYDROQUINASE_II"/>
    <property type="match status" value="1"/>
</dbReference>
<dbReference type="GO" id="GO:0019631">
    <property type="term" value="P:quinate catabolic process"/>
    <property type="evidence" value="ECO:0007669"/>
    <property type="project" value="TreeGrafter"/>
</dbReference>
<gene>
    <name evidence="7" type="ORF">BCV69DRAFT_313046</name>
</gene>
<feature type="binding site" evidence="3 5">
    <location>
        <position position="129"/>
    </location>
    <ligand>
        <name>substrate</name>
    </ligand>
</feature>
<comment type="similarity">
    <text evidence="3">Belongs to the type-II 3-dehydroquinase family.</text>
</comment>
<evidence type="ECO:0000313" key="7">
    <source>
        <dbReference type="EMBL" id="PWN20464.1"/>
    </source>
</evidence>
<name>A0A316U6L3_9BASI</name>
<dbReference type="NCBIfam" id="NF003805">
    <property type="entry name" value="PRK05395.1-2"/>
    <property type="match status" value="1"/>
</dbReference>
<feature type="binding site" evidence="3 5">
    <location>
        <position position="98"/>
    </location>
    <ligand>
        <name>substrate</name>
    </ligand>
</feature>
<dbReference type="AlphaFoldDB" id="A0A316U6L3"/>
<keyword evidence="2 3" id="KW-0456">Lyase</keyword>
<dbReference type="UniPathway" id="UPA00088">
    <property type="reaction ID" value="UER00178"/>
</dbReference>
<feature type="site" description="Transition state stabilizer" evidence="3 6">
    <location>
        <position position="25"/>
    </location>
</feature>
<feature type="active site" description="Proton donor" evidence="3 4">
    <location>
        <position position="118"/>
    </location>
</feature>
<protein>
    <recommendedName>
        <fullName evidence="3">Catabolic 3-dehydroquinase</fullName>
        <shortName evidence="3">cDHQase</shortName>
        <ecNumber evidence="3">4.2.1.10</ecNumber>
    </recommendedName>
    <alternativeName>
        <fullName evidence="3">3-dehydroquinate dehydratase</fullName>
    </alternativeName>
</protein>
<reference evidence="7 8" key="1">
    <citation type="journal article" date="2018" name="Mol. Biol. Evol.">
        <title>Broad Genomic Sampling Reveals a Smut Pathogenic Ancestry of the Fungal Clade Ustilaginomycotina.</title>
        <authorList>
            <person name="Kijpornyongpan T."/>
            <person name="Mondo S.J."/>
            <person name="Barry K."/>
            <person name="Sandor L."/>
            <person name="Lee J."/>
            <person name="Lipzen A."/>
            <person name="Pangilinan J."/>
            <person name="LaButti K."/>
            <person name="Hainaut M."/>
            <person name="Henrissat B."/>
            <person name="Grigoriev I.V."/>
            <person name="Spatafora J.W."/>
            <person name="Aime M.C."/>
        </authorList>
    </citation>
    <scope>NUCLEOTIDE SEQUENCE [LARGE SCALE GENOMIC DNA]</scope>
    <source>
        <strain evidence="7 8">MCA 4718</strain>
    </source>
</reference>
<dbReference type="RefSeq" id="XP_025347624.1">
    <property type="nucleotide sequence ID" value="XM_025494996.1"/>
</dbReference>
<dbReference type="OrthoDB" id="8191625at2759"/>
<dbReference type="PIRSF" id="PIRSF001399">
    <property type="entry name" value="DHquinase_II"/>
    <property type="match status" value="1"/>
</dbReference>
<dbReference type="NCBIfam" id="NF003804">
    <property type="entry name" value="PRK05395.1-1"/>
    <property type="match status" value="1"/>
</dbReference>
<feature type="binding site" evidence="3 5">
    <location>
        <position position="92"/>
    </location>
    <ligand>
        <name>substrate</name>
    </ligand>
</feature>
<evidence type="ECO:0000256" key="3">
    <source>
        <dbReference type="HAMAP-Rule" id="MF_03136"/>
    </source>
</evidence>